<dbReference type="Proteomes" id="UP000030664">
    <property type="component" value="Unassembled WGS sequence"/>
</dbReference>
<feature type="domain" description="Serine aminopeptidase S33" evidence="1">
    <location>
        <begin position="36"/>
        <end position="256"/>
    </location>
</feature>
<dbReference type="InterPro" id="IPR022742">
    <property type="entry name" value="Hydrolase_4"/>
</dbReference>
<dbReference type="RefSeq" id="WP_035965430.1">
    <property type="nucleotide sequence ID" value="NZ_JROM01000055.1"/>
</dbReference>
<evidence type="ECO:0000313" key="2">
    <source>
        <dbReference type="EMBL" id="KHE73639.1"/>
    </source>
</evidence>
<dbReference type="eggNOG" id="COG4757">
    <property type="taxonomic scope" value="Bacteria"/>
</dbReference>
<proteinExistence type="predicted"/>
<protein>
    <submittedName>
        <fullName evidence="2">Esterase</fullName>
    </submittedName>
</protein>
<sequence>MSDHRNSSVAGIRRENLSIPVASDAVAGTLWLPEGEPRGVVVIHPATATPERFYAGFAEYVTGRGLAAVTYDYRGTGRSGEPRKNPHLRMRDWMGGDVPAVAASTRARFPGLPLHAVGHSIGGHAMVLGHGLEGLDRFAVVSSHLAHTRTIAPRKEQLRVAAMLHVVGPALSRTLGYMPGKRLGIGENMPTAAMVEWGSWARRPGYFFDDPSMDATARAAAVTQDVLALGASDDPWASPAQMRALTGRLTSAAVEHRTFTPEQLGVPRIGHHGLFRRSAADAVWPGLVDWLTAPSPQG</sequence>
<evidence type="ECO:0000259" key="1">
    <source>
        <dbReference type="Pfam" id="PF12146"/>
    </source>
</evidence>
<dbReference type="EMBL" id="JROM01000055">
    <property type="protein sequence ID" value="KHE73639.1"/>
    <property type="molecule type" value="Genomic_DNA"/>
</dbReference>
<organism evidence="2 3">
    <name type="scientific">Kocuria marina</name>
    <dbReference type="NCBI Taxonomy" id="223184"/>
    <lineage>
        <taxon>Bacteria</taxon>
        <taxon>Bacillati</taxon>
        <taxon>Actinomycetota</taxon>
        <taxon>Actinomycetes</taxon>
        <taxon>Micrococcales</taxon>
        <taxon>Micrococcaceae</taxon>
        <taxon>Kocuria</taxon>
    </lineage>
</organism>
<dbReference type="PIRSF" id="PIRSF037442">
    <property type="entry name" value="UCP037442_abhydr"/>
    <property type="match status" value="1"/>
</dbReference>
<comment type="caution">
    <text evidence="2">The sequence shown here is derived from an EMBL/GenBank/DDBJ whole genome shotgun (WGS) entry which is preliminary data.</text>
</comment>
<accession>A0A0B0DEE6</accession>
<dbReference type="Gene3D" id="3.40.50.1820">
    <property type="entry name" value="alpha/beta hydrolase"/>
    <property type="match status" value="1"/>
</dbReference>
<reference evidence="2 3" key="1">
    <citation type="submission" date="2014-09" db="EMBL/GenBank/DDBJ databases">
        <title>High-quality draft genome sequence of Kocuria marina SO9-6, an actinobacterium isolated from a copper mine.</title>
        <authorList>
            <person name="Castro D.B."/>
            <person name="Pereira L.B."/>
            <person name="Silva M.V."/>
            <person name="Silva B.P."/>
            <person name="Zanardi B.R."/>
            <person name="Carlos C."/>
            <person name="Belgini D.R."/>
            <person name="Limache E.G."/>
            <person name="Lacerda G.V."/>
            <person name="Nery M.B."/>
            <person name="Gomes M.B."/>
            <person name="Souza S."/>
            <person name="Silva T.M."/>
            <person name="Rodrigues V.D."/>
            <person name="Paulino L.C."/>
            <person name="Vicentini R."/>
            <person name="Ferraz L.F."/>
            <person name="Ottoboni L.M."/>
        </authorList>
    </citation>
    <scope>NUCLEOTIDE SEQUENCE [LARGE SCALE GENOMIC DNA]</scope>
    <source>
        <strain evidence="2 3">SO9-6</strain>
    </source>
</reference>
<evidence type="ECO:0000313" key="3">
    <source>
        <dbReference type="Proteomes" id="UP000030664"/>
    </source>
</evidence>
<dbReference type="InterPro" id="IPR017208">
    <property type="entry name" value="UCP037442_abhydr"/>
</dbReference>
<dbReference type="AlphaFoldDB" id="A0A0B0DEE6"/>
<gene>
    <name evidence="2" type="ORF">AS25_12285</name>
</gene>
<dbReference type="SUPFAM" id="SSF53474">
    <property type="entry name" value="alpha/beta-Hydrolases"/>
    <property type="match status" value="1"/>
</dbReference>
<dbReference type="Pfam" id="PF12146">
    <property type="entry name" value="Hydrolase_4"/>
    <property type="match status" value="1"/>
</dbReference>
<dbReference type="InterPro" id="IPR029058">
    <property type="entry name" value="AB_hydrolase_fold"/>
</dbReference>
<name>A0A0B0DEE6_9MICC</name>